<comment type="caution">
    <text evidence="3">The sequence shown here is derived from an EMBL/GenBank/DDBJ whole genome shotgun (WGS) entry which is preliminary data.</text>
</comment>
<dbReference type="SUPFAM" id="SSF53323">
    <property type="entry name" value="Pyruvate-ferredoxin oxidoreductase, PFOR, domain III"/>
    <property type="match status" value="1"/>
</dbReference>
<feature type="domain" description="Pyruvate/ketoisovalerate oxidoreductase catalytic" evidence="2">
    <location>
        <begin position="12"/>
        <end position="190"/>
    </location>
</feature>
<dbReference type="AlphaFoldDB" id="A0A7C4HCV9"/>
<sequence>MVRYNVFIAGVGGQGLLTIGRILGSAAIEAGQDVTVAEVHGLSQRGGTLNVQVRIGRGEAPLIPRGGADLYIAMEALEAVRYSEYIGLNTNVVINKFIWPPPLSKYPSLEHIMSKFNEKNIKVYLVDANDISKRIIGTIISANIAIIGYSYAIDPGLQKLIDYRHLEKSLELIFRGKTLELNKKILKISYEEGLRTIGEL</sequence>
<dbReference type="EMBL" id="DTBJ01000021">
    <property type="protein sequence ID" value="HGM58567.1"/>
    <property type="molecule type" value="Genomic_DNA"/>
</dbReference>
<dbReference type="GO" id="GO:0016903">
    <property type="term" value="F:oxidoreductase activity, acting on the aldehyde or oxo group of donors"/>
    <property type="evidence" value="ECO:0007669"/>
    <property type="project" value="InterPro"/>
</dbReference>
<keyword evidence="1" id="KW-0560">Oxidoreductase</keyword>
<proteinExistence type="predicted"/>
<organism evidence="3">
    <name type="scientific">Staphylothermus marinus</name>
    <dbReference type="NCBI Taxonomy" id="2280"/>
    <lineage>
        <taxon>Archaea</taxon>
        <taxon>Thermoproteota</taxon>
        <taxon>Thermoprotei</taxon>
        <taxon>Desulfurococcales</taxon>
        <taxon>Desulfurococcaceae</taxon>
        <taxon>Staphylothermus</taxon>
    </lineage>
</organism>
<dbReference type="InterPro" id="IPR019752">
    <property type="entry name" value="Pyrv/ketoisovalerate_OxRed_cat"/>
</dbReference>
<dbReference type="Pfam" id="PF01558">
    <property type="entry name" value="POR"/>
    <property type="match status" value="1"/>
</dbReference>
<name>A0A7C4HCV9_STAMA</name>
<evidence type="ECO:0000256" key="1">
    <source>
        <dbReference type="ARBA" id="ARBA00023002"/>
    </source>
</evidence>
<dbReference type="PANTHER" id="PTHR43854:SF1">
    <property type="entry name" value="INDOLEPYRUVATE OXIDOREDUCTASE SUBUNIT IORB"/>
    <property type="match status" value="1"/>
</dbReference>
<reference evidence="3" key="1">
    <citation type="journal article" date="2020" name="mSystems">
        <title>Genome- and Community-Level Interaction Insights into Carbon Utilization and Element Cycling Functions of Hydrothermarchaeota in Hydrothermal Sediment.</title>
        <authorList>
            <person name="Zhou Z."/>
            <person name="Liu Y."/>
            <person name="Xu W."/>
            <person name="Pan J."/>
            <person name="Luo Z.H."/>
            <person name="Li M."/>
        </authorList>
    </citation>
    <scope>NUCLEOTIDE SEQUENCE [LARGE SCALE GENOMIC DNA]</scope>
    <source>
        <strain evidence="3">SpSt-642</strain>
    </source>
</reference>
<dbReference type="Gene3D" id="3.40.920.10">
    <property type="entry name" value="Pyruvate-ferredoxin oxidoreductase, PFOR, domain III"/>
    <property type="match status" value="1"/>
</dbReference>
<gene>
    <name evidence="3" type="ORF">ENU14_03125</name>
</gene>
<evidence type="ECO:0000259" key="2">
    <source>
        <dbReference type="Pfam" id="PF01558"/>
    </source>
</evidence>
<accession>A0A7C4HCV9</accession>
<dbReference type="PANTHER" id="PTHR43854">
    <property type="entry name" value="INDOLEPYRUVATE OXIDOREDUCTASE SUBUNIT IORB"/>
    <property type="match status" value="1"/>
</dbReference>
<evidence type="ECO:0000313" key="3">
    <source>
        <dbReference type="EMBL" id="HGM58567.1"/>
    </source>
</evidence>
<protein>
    <submittedName>
        <fullName evidence="3">Pyruvate ferredoxin oxidoreductase</fullName>
    </submittedName>
</protein>
<dbReference type="InterPro" id="IPR002869">
    <property type="entry name" value="Pyrv_flavodox_OxRed_cen"/>
</dbReference>
<dbReference type="InterPro" id="IPR052198">
    <property type="entry name" value="IorB_Oxidoreductase"/>
</dbReference>
<keyword evidence="3" id="KW-0670">Pyruvate</keyword>